<dbReference type="EMBL" id="JAAZON010000346">
    <property type="protein sequence ID" value="NMC63066.1"/>
    <property type="molecule type" value="Genomic_DNA"/>
</dbReference>
<evidence type="ECO:0000256" key="1">
    <source>
        <dbReference type="SAM" id="MobiDB-lite"/>
    </source>
</evidence>
<feature type="compositionally biased region" description="Polar residues" evidence="1">
    <location>
        <begin position="1"/>
        <end position="11"/>
    </location>
</feature>
<feature type="non-terminal residue" evidence="2">
    <location>
        <position position="1"/>
    </location>
</feature>
<comment type="caution">
    <text evidence="2">The sequence shown here is derived from an EMBL/GenBank/DDBJ whole genome shotgun (WGS) entry which is preliminary data.</text>
</comment>
<reference evidence="2 3" key="1">
    <citation type="journal article" date="2020" name="Biotechnol. Biofuels">
        <title>New insights from the biogas microbiome by comprehensive genome-resolved metagenomics of nearly 1600 species originating from multiple anaerobic digesters.</title>
        <authorList>
            <person name="Campanaro S."/>
            <person name="Treu L."/>
            <person name="Rodriguez-R L.M."/>
            <person name="Kovalovszki A."/>
            <person name="Ziels R.M."/>
            <person name="Maus I."/>
            <person name="Zhu X."/>
            <person name="Kougias P.G."/>
            <person name="Basile A."/>
            <person name="Luo G."/>
            <person name="Schluter A."/>
            <person name="Konstantinidis K.T."/>
            <person name="Angelidaki I."/>
        </authorList>
    </citation>
    <scope>NUCLEOTIDE SEQUENCE [LARGE SCALE GENOMIC DNA]</scope>
    <source>
        <strain evidence="2">AS27yjCOA_65</strain>
    </source>
</reference>
<evidence type="ECO:0000313" key="3">
    <source>
        <dbReference type="Proteomes" id="UP000524246"/>
    </source>
</evidence>
<protein>
    <submittedName>
        <fullName evidence="2">Uncharacterized protein</fullName>
    </submittedName>
</protein>
<feature type="region of interest" description="Disordered" evidence="1">
    <location>
        <begin position="1"/>
        <end position="27"/>
    </location>
</feature>
<gene>
    <name evidence="2" type="ORF">GYA55_07850</name>
</gene>
<organism evidence="2 3">
    <name type="scientific">SAR324 cluster bacterium</name>
    <dbReference type="NCBI Taxonomy" id="2024889"/>
    <lineage>
        <taxon>Bacteria</taxon>
        <taxon>Deltaproteobacteria</taxon>
        <taxon>SAR324 cluster</taxon>
    </lineage>
</organism>
<proteinExistence type="predicted"/>
<sequence>DSLAQTALSRTKNAESPMLQPGPTQQRESIIVGGRAGDVNGSVKSSTANSEIAGLPRKDLRAAIEKVLDRS</sequence>
<dbReference type="AlphaFoldDB" id="A0A7X9FRM7"/>
<evidence type="ECO:0000313" key="2">
    <source>
        <dbReference type="EMBL" id="NMC63066.1"/>
    </source>
</evidence>
<dbReference type="Proteomes" id="UP000524246">
    <property type="component" value="Unassembled WGS sequence"/>
</dbReference>
<name>A0A7X9FRM7_9DELT</name>
<accession>A0A7X9FRM7</accession>